<keyword evidence="10" id="KW-0010">Activator</keyword>
<dbReference type="PANTHER" id="PTHR14304:SF14">
    <property type="entry name" value="CELL DIVISION CYCLE AND APOPTOSIS REGULATOR PROTEIN 1"/>
    <property type="match status" value="1"/>
</dbReference>
<gene>
    <name evidence="18" type="ORF">NXF25_011298</name>
</gene>
<dbReference type="GO" id="GO:0003713">
    <property type="term" value="F:transcription coactivator activity"/>
    <property type="evidence" value="ECO:0007669"/>
    <property type="project" value="UniProtKB-ARBA"/>
</dbReference>
<keyword evidence="2" id="KW-0963">Cytoplasm</keyword>
<protein>
    <recommendedName>
        <fullName evidence="13">Cell division cycle and apoptosis regulator protein 1</fullName>
    </recommendedName>
    <alternativeName>
        <fullName evidence="14">Cell cycle and apoptosis regulatory protein 1</fullName>
    </alternativeName>
</protein>
<dbReference type="EMBL" id="JAOTOJ010000005">
    <property type="protein sequence ID" value="KAK9400584.1"/>
    <property type="molecule type" value="Genomic_DNA"/>
</dbReference>
<accession>A0AAW1BF58</accession>
<keyword evidence="4" id="KW-1017">Isopeptide bond</keyword>
<evidence type="ECO:0000256" key="4">
    <source>
        <dbReference type="ARBA" id="ARBA00022499"/>
    </source>
</evidence>
<feature type="compositionally biased region" description="Basic and acidic residues" evidence="16">
    <location>
        <begin position="338"/>
        <end position="349"/>
    </location>
</feature>
<feature type="compositionally biased region" description="Basic and acidic residues" evidence="16">
    <location>
        <begin position="885"/>
        <end position="910"/>
    </location>
</feature>
<sequence>MAQFGGQKNPPWATQFTATAVSQPAALGVQQPSLLGASPTIYTQQTALAAGLNTQTPTNYQLTQTAALQQQAAAAAAALQQQYSQPQQTLYSVQQQLQQPQQTLLTQPAVALPTSLSLSTPQPAAQITVSYPAPRSSQQQTQPQKQRVFTGVVTKLHDTFGFVDEDVFFQLSAVKGKTPQVGDRVLVEATYNPNMPFKWNAQRIQTLPNQNQTQTQPLLKTPPPGLQPITQQPAFSVQAQPQPLLQAQISAASITPLLQAQPQPLLQQPQQKAGLLQPPVRIVSQPQPARRLDPPPRFSGRNDRGDPMANRKDDRSRERERERRRSRERSPQRKRSRERSPRRERERSPRRPRRVVPRYTVQFSKFSLDCLSCDMMELRRRYQNLYIPSDFFDAQFTWVDAFPMPRPFQLGNYCNFYVMQREVDPLDKNTAVLDPADTDHLYSAKVMLMASPSMEDLYHKSCALAEDSQEVRDGFQHPARLIKFLVGMKGKDEAMAIGGHWSPSLDGPDPEKDPSVLIKTAIRCCRALTGIDLSVCTQWYRFAEIRYHRPEETHKGRTVPAHVETVVLFFPDVWHCLPTRSEWETLSRGYKQQLIEKLQGERKEADGEQDEEEKDDGEAKEISTPTHWSKLDPKAMKVNDLRKELESRTLSSKGLKSQLIARLTKQLKVEEQKEEQKELEKSEKEDEEEEERKSEDDKEEEERKRLEEVERQRRERRYVLPDEPAIIVHPNWAAKSGKFDCSIMSLSVLLDYRLEDNKEHSFEVSLFAELFNEMLQRDFGVRIYKALLSLPDKEDKKDKKNKKDEKKEKREERDDENDDPKPKRRKSGDDKDKKDDRDDKKREDKRKDDSKDDDEMEDDNNQEEYDPMEAEDAEDEDDDRDDEEMNRRDDRREGNRHCKDKASKDKERNKTQMITINRDLLMAFVYFDQCHCAYLLEKDLEEILYTLGLHLSRAQVKKLLNKVVLRESCFYRKLTDTSKDEENPEEMESPQEEMFGNRLLLPSPAVKQESKTSEENVGLIVYNGAMVDVGSLLQKLEKSEKARAEMEQKLQSLEEKTDDDEKTILNLEDLNKNLSTEIKEVKKELSQLQENLKISEDTNLQFEGQLTKTIKGLATVMDEIHTVLKKDSVKNEDKDQTSKENGANV</sequence>
<evidence type="ECO:0000256" key="12">
    <source>
        <dbReference type="ARBA" id="ARBA00023306"/>
    </source>
</evidence>
<evidence type="ECO:0000256" key="1">
    <source>
        <dbReference type="ARBA" id="ARBA00004556"/>
    </source>
</evidence>
<evidence type="ECO:0000256" key="7">
    <source>
        <dbReference type="ARBA" id="ARBA00022843"/>
    </source>
</evidence>
<feature type="compositionally biased region" description="Basic and acidic residues" evidence="16">
    <location>
        <begin position="290"/>
        <end position="331"/>
    </location>
</feature>
<feature type="compositionally biased region" description="Basic and acidic residues" evidence="16">
    <location>
        <begin position="670"/>
        <end position="684"/>
    </location>
</feature>
<evidence type="ECO:0000256" key="15">
    <source>
        <dbReference type="SAM" id="Coils"/>
    </source>
</evidence>
<organism evidence="18 19">
    <name type="scientific">Crotalus adamanteus</name>
    <name type="common">Eastern diamondback rattlesnake</name>
    <dbReference type="NCBI Taxonomy" id="8729"/>
    <lineage>
        <taxon>Eukaryota</taxon>
        <taxon>Metazoa</taxon>
        <taxon>Chordata</taxon>
        <taxon>Craniata</taxon>
        <taxon>Vertebrata</taxon>
        <taxon>Euteleostomi</taxon>
        <taxon>Lepidosauria</taxon>
        <taxon>Squamata</taxon>
        <taxon>Bifurcata</taxon>
        <taxon>Unidentata</taxon>
        <taxon>Episquamata</taxon>
        <taxon>Toxicofera</taxon>
        <taxon>Serpentes</taxon>
        <taxon>Colubroidea</taxon>
        <taxon>Viperidae</taxon>
        <taxon>Crotalinae</taxon>
        <taxon>Crotalus</taxon>
    </lineage>
</organism>
<dbReference type="InterPro" id="IPR003034">
    <property type="entry name" value="SAP_dom"/>
</dbReference>
<evidence type="ECO:0000313" key="18">
    <source>
        <dbReference type="EMBL" id="KAK9400584.1"/>
    </source>
</evidence>
<dbReference type="AlphaFoldDB" id="A0AAW1BF58"/>
<dbReference type="InterPro" id="IPR025954">
    <property type="entry name" value="DBC1/CARP1_inactive_NUDIX"/>
</dbReference>
<feature type="region of interest" description="Disordered" evidence="16">
    <location>
        <begin position="670"/>
        <end position="711"/>
    </location>
</feature>
<evidence type="ECO:0000256" key="9">
    <source>
        <dbReference type="ARBA" id="ARBA00023054"/>
    </source>
</evidence>
<dbReference type="SMART" id="SM00513">
    <property type="entry name" value="SAP"/>
    <property type="match status" value="1"/>
</dbReference>
<dbReference type="GO" id="GO:0005634">
    <property type="term" value="C:nucleus"/>
    <property type="evidence" value="ECO:0007669"/>
    <property type="project" value="TreeGrafter"/>
</dbReference>
<name>A0AAW1BF58_CROAD</name>
<evidence type="ECO:0000256" key="10">
    <source>
        <dbReference type="ARBA" id="ARBA00023159"/>
    </source>
</evidence>
<evidence type="ECO:0000256" key="16">
    <source>
        <dbReference type="SAM" id="MobiDB-lite"/>
    </source>
</evidence>
<keyword evidence="12" id="KW-0131">Cell cycle</keyword>
<dbReference type="Pfam" id="PF14443">
    <property type="entry name" value="DBC1"/>
    <property type="match status" value="1"/>
</dbReference>
<dbReference type="Pfam" id="PF14444">
    <property type="entry name" value="S1-like"/>
    <property type="match status" value="1"/>
</dbReference>
<feature type="region of interest" description="Disordered" evidence="16">
    <location>
        <begin position="794"/>
        <end position="910"/>
    </location>
</feature>
<feature type="region of interest" description="Disordered" evidence="16">
    <location>
        <begin position="598"/>
        <end position="635"/>
    </location>
</feature>
<dbReference type="FunFam" id="2.40.50.140:FF:000216">
    <property type="entry name" value="Cell division cycle and apoptosis regulator 1"/>
    <property type="match status" value="1"/>
</dbReference>
<feature type="coiled-coil region" evidence="15">
    <location>
        <begin position="1029"/>
        <end position="1105"/>
    </location>
</feature>
<evidence type="ECO:0000256" key="5">
    <source>
        <dbReference type="ARBA" id="ARBA00022553"/>
    </source>
</evidence>
<keyword evidence="11" id="KW-0804">Transcription</keyword>
<keyword evidence="5" id="KW-0597">Phosphoprotein</keyword>
<dbReference type="Proteomes" id="UP001474421">
    <property type="component" value="Unassembled WGS sequence"/>
</dbReference>
<keyword evidence="9 15" id="KW-0175">Coiled coil</keyword>
<dbReference type="Gene3D" id="2.40.50.140">
    <property type="entry name" value="Nucleic acid-binding proteins"/>
    <property type="match status" value="1"/>
</dbReference>
<feature type="compositionally biased region" description="Basic and acidic residues" evidence="16">
    <location>
        <begin position="827"/>
        <end position="850"/>
    </location>
</feature>
<dbReference type="GO" id="GO:0006915">
    <property type="term" value="P:apoptotic process"/>
    <property type="evidence" value="ECO:0007669"/>
    <property type="project" value="UniProtKB-KW"/>
</dbReference>
<feature type="compositionally biased region" description="Acidic residues" evidence="16">
    <location>
        <begin position="982"/>
        <end position="991"/>
    </location>
</feature>
<dbReference type="SMART" id="SM01122">
    <property type="entry name" value="DBC1"/>
    <property type="match status" value="1"/>
</dbReference>
<keyword evidence="19" id="KW-1185">Reference proteome</keyword>
<keyword evidence="8" id="KW-0805">Transcription regulation</keyword>
<evidence type="ECO:0000256" key="6">
    <source>
        <dbReference type="ARBA" id="ARBA00022703"/>
    </source>
</evidence>
<dbReference type="InterPro" id="IPR045353">
    <property type="entry name" value="LAIKA"/>
</dbReference>
<evidence type="ECO:0000256" key="14">
    <source>
        <dbReference type="ARBA" id="ARBA00082431"/>
    </source>
</evidence>
<evidence type="ECO:0000259" key="17">
    <source>
        <dbReference type="PROSITE" id="PS50800"/>
    </source>
</evidence>
<feature type="compositionally biased region" description="Acidic residues" evidence="16">
    <location>
        <begin position="851"/>
        <end position="884"/>
    </location>
</feature>
<evidence type="ECO:0000256" key="8">
    <source>
        <dbReference type="ARBA" id="ARBA00023015"/>
    </source>
</evidence>
<keyword evidence="3" id="KW-0678">Repressor</keyword>
<feature type="region of interest" description="Disordered" evidence="16">
    <location>
        <begin position="211"/>
        <end position="230"/>
    </location>
</feature>
<feature type="compositionally biased region" description="Basic and acidic residues" evidence="16">
    <location>
        <begin position="794"/>
        <end position="812"/>
    </location>
</feature>
<keyword evidence="6" id="KW-0053">Apoptosis</keyword>
<feature type="region of interest" description="Disordered" evidence="16">
    <location>
        <begin position="285"/>
        <end position="353"/>
    </location>
</feature>
<feature type="region of interest" description="Disordered" evidence="16">
    <location>
        <begin position="976"/>
        <end position="997"/>
    </location>
</feature>
<dbReference type="Pfam" id="PF19256">
    <property type="entry name" value="LAIKA"/>
    <property type="match status" value="1"/>
</dbReference>
<dbReference type="PANTHER" id="PTHR14304">
    <property type="entry name" value="CELL DIVISION CYCLE AND APOPTOSIS REGULATOR PROTEIN"/>
    <property type="match status" value="1"/>
</dbReference>
<dbReference type="InterPro" id="IPR012340">
    <property type="entry name" value="NA-bd_OB-fold"/>
</dbReference>
<feature type="domain" description="SAP" evidence="17">
    <location>
        <begin position="633"/>
        <end position="667"/>
    </location>
</feature>
<reference evidence="18 19" key="1">
    <citation type="journal article" date="2024" name="Proc. Natl. Acad. Sci. U.S.A.">
        <title>The genetic regulatory architecture and epigenomic basis for age-related changes in rattlesnake venom.</title>
        <authorList>
            <person name="Hogan M.P."/>
            <person name="Holding M.L."/>
            <person name="Nystrom G.S."/>
            <person name="Colston T.J."/>
            <person name="Bartlett D.A."/>
            <person name="Mason A.J."/>
            <person name="Ellsworth S.A."/>
            <person name="Rautsaw R.M."/>
            <person name="Lawrence K.C."/>
            <person name="Strickland J.L."/>
            <person name="He B."/>
            <person name="Fraser P."/>
            <person name="Margres M.J."/>
            <person name="Gilbert D.M."/>
            <person name="Gibbs H.L."/>
            <person name="Parkinson C.L."/>
            <person name="Rokyta D.R."/>
        </authorList>
    </citation>
    <scope>NUCLEOTIDE SEQUENCE [LARGE SCALE GENOMIC DNA]</scope>
    <source>
        <strain evidence="18">DRR0105</strain>
    </source>
</reference>
<dbReference type="InterPro" id="IPR025224">
    <property type="entry name" value="CCAR1/CCAR2"/>
</dbReference>
<dbReference type="InterPro" id="IPR036361">
    <property type="entry name" value="SAP_dom_sf"/>
</dbReference>
<dbReference type="SUPFAM" id="SSF68906">
    <property type="entry name" value="SAP domain"/>
    <property type="match status" value="1"/>
</dbReference>
<dbReference type="Gene3D" id="1.10.720.30">
    <property type="entry name" value="SAP domain"/>
    <property type="match status" value="1"/>
</dbReference>
<dbReference type="InterPro" id="IPR025223">
    <property type="entry name" value="S1-like_RNA-bd_dom"/>
</dbReference>
<keyword evidence="18" id="KW-0132">Cell division</keyword>
<dbReference type="GO" id="GO:0048471">
    <property type="term" value="C:perinuclear region of cytoplasm"/>
    <property type="evidence" value="ECO:0007669"/>
    <property type="project" value="UniProtKB-SubCell"/>
</dbReference>
<dbReference type="GO" id="GO:0051301">
    <property type="term" value="P:cell division"/>
    <property type="evidence" value="ECO:0007669"/>
    <property type="project" value="UniProtKB-KW"/>
</dbReference>
<comment type="caution">
    <text evidence="18">The sequence shown here is derived from an EMBL/GenBank/DDBJ whole genome shotgun (WGS) entry which is preliminary data.</text>
</comment>
<feature type="compositionally biased region" description="Basic and acidic residues" evidence="16">
    <location>
        <begin position="691"/>
        <end position="711"/>
    </location>
</feature>
<dbReference type="FunFam" id="1.10.720.30:FF:000006">
    <property type="entry name" value="Cell division cycle and apoptosis regulator protein 1"/>
    <property type="match status" value="1"/>
</dbReference>
<evidence type="ECO:0000256" key="11">
    <source>
        <dbReference type="ARBA" id="ARBA00023163"/>
    </source>
</evidence>
<dbReference type="PROSITE" id="PS50800">
    <property type="entry name" value="SAP"/>
    <property type="match status" value="1"/>
</dbReference>
<proteinExistence type="predicted"/>
<feature type="compositionally biased region" description="Acidic residues" evidence="16">
    <location>
        <begin position="607"/>
        <end position="618"/>
    </location>
</feature>
<dbReference type="Pfam" id="PF02037">
    <property type="entry name" value="SAP"/>
    <property type="match status" value="1"/>
</dbReference>
<evidence type="ECO:0000256" key="3">
    <source>
        <dbReference type="ARBA" id="ARBA00022491"/>
    </source>
</evidence>
<evidence type="ECO:0000256" key="2">
    <source>
        <dbReference type="ARBA" id="ARBA00022490"/>
    </source>
</evidence>
<comment type="subcellular location">
    <subcellularLocation>
        <location evidence="1">Cytoplasm</location>
        <location evidence="1">Perinuclear region</location>
    </subcellularLocation>
</comment>
<evidence type="ECO:0000256" key="13">
    <source>
        <dbReference type="ARBA" id="ARBA00072349"/>
    </source>
</evidence>
<dbReference type="SUPFAM" id="SSF50249">
    <property type="entry name" value="Nucleic acid-binding proteins"/>
    <property type="match status" value="1"/>
</dbReference>
<keyword evidence="7" id="KW-0832">Ubl conjugation</keyword>
<evidence type="ECO:0000313" key="19">
    <source>
        <dbReference type="Proteomes" id="UP001474421"/>
    </source>
</evidence>